<sequence length="42" mass="5034">MSRYRLSLGFTFFSIYLSHLLDKVNTKMRSIWSNLLYLSFAL</sequence>
<organism evidence="1">
    <name type="scientific">Arundo donax</name>
    <name type="common">Giant reed</name>
    <name type="synonym">Donax arundinaceus</name>
    <dbReference type="NCBI Taxonomy" id="35708"/>
    <lineage>
        <taxon>Eukaryota</taxon>
        <taxon>Viridiplantae</taxon>
        <taxon>Streptophyta</taxon>
        <taxon>Embryophyta</taxon>
        <taxon>Tracheophyta</taxon>
        <taxon>Spermatophyta</taxon>
        <taxon>Magnoliopsida</taxon>
        <taxon>Liliopsida</taxon>
        <taxon>Poales</taxon>
        <taxon>Poaceae</taxon>
        <taxon>PACMAD clade</taxon>
        <taxon>Arundinoideae</taxon>
        <taxon>Arundineae</taxon>
        <taxon>Arundo</taxon>
    </lineage>
</organism>
<evidence type="ECO:0000313" key="1">
    <source>
        <dbReference type="EMBL" id="JAD24915.1"/>
    </source>
</evidence>
<proteinExistence type="predicted"/>
<dbReference type="AlphaFoldDB" id="A0A0A8YHH2"/>
<name>A0A0A8YHH2_ARUDO</name>
<reference evidence="1" key="1">
    <citation type="submission" date="2014-09" db="EMBL/GenBank/DDBJ databases">
        <authorList>
            <person name="Magalhaes I.L.F."/>
            <person name="Oliveira U."/>
            <person name="Santos F.R."/>
            <person name="Vidigal T.H.D.A."/>
            <person name="Brescovit A.D."/>
            <person name="Santos A.J."/>
        </authorList>
    </citation>
    <scope>NUCLEOTIDE SEQUENCE</scope>
    <source>
        <tissue evidence="1">Shoot tissue taken approximately 20 cm above the soil surface</tissue>
    </source>
</reference>
<protein>
    <submittedName>
        <fullName evidence="1">Uncharacterized protein</fullName>
    </submittedName>
</protein>
<reference evidence="1" key="2">
    <citation type="journal article" date="2015" name="Data Brief">
        <title>Shoot transcriptome of the giant reed, Arundo donax.</title>
        <authorList>
            <person name="Barrero R.A."/>
            <person name="Guerrero F.D."/>
            <person name="Moolhuijzen P."/>
            <person name="Goolsby J.A."/>
            <person name="Tidwell J."/>
            <person name="Bellgard S.E."/>
            <person name="Bellgard M.I."/>
        </authorList>
    </citation>
    <scope>NUCLEOTIDE SEQUENCE</scope>
    <source>
        <tissue evidence="1">Shoot tissue taken approximately 20 cm above the soil surface</tissue>
    </source>
</reference>
<dbReference type="EMBL" id="GBRH01272980">
    <property type="protein sequence ID" value="JAD24915.1"/>
    <property type="molecule type" value="Transcribed_RNA"/>
</dbReference>
<accession>A0A0A8YHH2</accession>